<keyword evidence="1" id="KW-0812">Transmembrane</keyword>
<accession>A0A2S5KP97</accession>
<dbReference type="Pfam" id="PF14333">
    <property type="entry name" value="DUF4389"/>
    <property type="match status" value="1"/>
</dbReference>
<comment type="caution">
    <text evidence="2">The sequence shown here is derived from an EMBL/GenBank/DDBJ whole genome shotgun (WGS) entry which is preliminary data.</text>
</comment>
<keyword evidence="1" id="KW-1133">Transmembrane helix</keyword>
<proteinExistence type="predicted"/>
<dbReference type="Proteomes" id="UP000238196">
    <property type="component" value="Unassembled WGS sequence"/>
</dbReference>
<evidence type="ECO:0000256" key="1">
    <source>
        <dbReference type="SAM" id="Phobius"/>
    </source>
</evidence>
<gene>
    <name evidence="2" type="ORF">C4K68_15295</name>
</gene>
<organism evidence="2 3">
    <name type="scientific">Proteobacteria bacterium 228</name>
    <dbReference type="NCBI Taxonomy" id="2083153"/>
    <lineage>
        <taxon>Bacteria</taxon>
        <taxon>Pseudomonadati</taxon>
        <taxon>Pseudomonadota</taxon>
    </lineage>
</organism>
<dbReference type="OrthoDB" id="5766995at2"/>
<sequence>MKSSFFGRLFSEENMIRTVYMILFVLLLKLAVLATFVVIVLQWLVRLIIGESSHALLEWGYSLREFICQTFAFLTYHSEEKPFPFSSWPRSK</sequence>
<protein>
    <submittedName>
        <fullName evidence="2">DUF4389 domain-containing protein</fullName>
    </submittedName>
</protein>
<reference evidence="2 3" key="1">
    <citation type="submission" date="2018-02" db="EMBL/GenBank/DDBJ databases">
        <title>novel marine gammaproteobacteria from coastal saline agro ecosystem.</title>
        <authorList>
            <person name="Krishnan R."/>
            <person name="Ramesh Kumar N."/>
        </authorList>
    </citation>
    <scope>NUCLEOTIDE SEQUENCE [LARGE SCALE GENOMIC DNA]</scope>
    <source>
        <strain evidence="2 3">228</strain>
    </source>
</reference>
<name>A0A2S5KP97_9PROT</name>
<keyword evidence="1" id="KW-0472">Membrane</keyword>
<evidence type="ECO:0000313" key="2">
    <source>
        <dbReference type="EMBL" id="PPC76503.1"/>
    </source>
</evidence>
<dbReference type="AlphaFoldDB" id="A0A2S5KP97"/>
<dbReference type="EMBL" id="PRLP01000051">
    <property type="protein sequence ID" value="PPC76503.1"/>
    <property type="molecule type" value="Genomic_DNA"/>
</dbReference>
<evidence type="ECO:0000313" key="3">
    <source>
        <dbReference type="Proteomes" id="UP000238196"/>
    </source>
</evidence>
<feature type="transmembrane region" description="Helical" evidence="1">
    <location>
        <begin position="20"/>
        <end position="45"/>
    </location>
</feature>
<dbReference type="InterPro" id="IPR025498">
    <property type="entry name" value="DUF4389"/>
</dbReference>